<dbReference type="InterPro" id="IPR010022">
    <property type="entry name" value="XkdX"/>
</dbReference>
<sequence>MLILNFNKIKEYFEREFWNKEMVKNAVDKQKITETEYKEITSEDYTK</sequence>
<evidence type="ECO:0000313" key="2">
    <source>
        <dbReference type="Proteomes" id="UP000767291"/>
    </source>
</evidence>
<dbReference type="Proteomes" id="UP000767291">
    <property type="component" value="Unassembled WGS sequence"/>
</dbReference>
<comment type="caution">
    <text evidence="1">The sequence shown here is derived from an EMBL/GenBank/DDBJ whole genome shotgun (WGS) entry which is preliminary data.</text>
</comment>
<keyword evidence="2" id="KW-1185">Reference proteome</keyword>
<evidence type="ECO:0000313" key="1">
    <source>
        <dbReference type="EMBL" id="MBP1855422.1"/>
    </source>
</evidence>
<dbReference type="EMBL" id="JAGGJX010000003">
    <property type="protein sequence ID" value="MBP1855422.1"/>
    <property type="molecule type" value="Genomic_DNA"/>
</dbReference>
<accession>A0ABS4EBV0</accession>
<organism evidence="1 2">
    <name type="scientific">Metaclostridioides mangenotii</name>
    <dbReference type="NCBI Taxonomy" id="1540"/>
    <lineage>
        <taxon>Bacteria</taxon>
        <taxon>Bacillati</taxon>
        <taxon>Bacillota</taxon>
        <taxon>Clostridia</taxon>
        <taxon>Peptostreptococcales</taxon>
        <taxon>Peptostreptococcaceae</taxon>
        <taxon>Metaclostridioides</taxon>
    </lineage>
</organism>
<proteinExistence type="predicted"/>
<gene>
    <name evidence="1" type="ORF">J2Z43_001817</name>
</gene>
<name>A0ABS4EBV0_9FIRM</name>
<dbReference type="Pfam" id="PF09693">
    <property type="entry name" value="Phage_XkdX"/>
    <property type="match status" value="1"/>
</dbReference>
<dbReference type="RefSeq" id="WP_209456865.1">
    <property type="nucleotide sequence ID" value="NZ_BAAACS010000012.1"/>
</dbReference>
<reference evidence="1 2" key="1">
    <citation type="submission" date="2021-03" db="EMBL/GenBank/DDBJ databases">
        <title>Genomic Encyclopedia of Type Strains, Phase IV (KMG-IV): sequencing the most valuable type-strain genomes for metagenomic binning, comparative biology and taxonomic classification.</title>
        <authorList>
            <person name="Goeker M."/>
        </authorList>
    </citation>
    <scope>NUCLEOTIDE SEQUENCE [LARGE SCALE GENOMIC DNA]</scope>
    <source>
        <strain evidence="1 2">DSM 1289</strain>
    </source>
</reference>
<protein>
    <submittedName>
        <fullName evidence="1">XkdX family phage protein</fullName>
    </submittedName>
</protein>
<dbReference type="NCBIfam" id="TIGR01669">
    <property type="entry name" value="phage_XkdX"/>
    <property type="match status" value="1"/>
</dbReference>